<evidence type="ECO:0000313" key="2">
    <source>
        <dbReference type="EMBL" id="REG93029.1"/>
    </source>
</evidence>
<comment type="caution">
    <text evidence="2">The sequence shown here is derived from an EMBL/GenBank/DDBJ whole genome shotgun (WGS) entry which is preliminary data.</text>
</comment>
<keyword evidence="1" id="KW-0472">Membrane</keyword>
<dbReference type="OrthoDB" id="1353263at2"/>
<reference evidence="2 3" key="1">
    <citation type="submission" date="2018-08" db="EMBL/GenBank/DDBJ databases">
        <title>Genomic Encyclopedia of Archaeal and Bacterial Type Strains, Phase II (KMG-II): from individual species to whole genera.</title>
        <authorList>
            <person name="Goeker M."/>
        </authorList>
    </citation>
    <scope>NUCLEOTIDE SEQUENCE [LARGE SCALE GENOMIC DNA]</scope>
    <source>
        <strain evidence="2 3">DSM 100880</strain>
    </source>
</reference>
<evidence type="ECO:0000313" key="3">
    <source>
        <dbReference type="Proteomes" id="UP000257136"/>
    </source>
</evidence>
<dbReference type="RefSeq" id="WP_115814770.1">
    <property type="nucleotide sequence ID" value="NZ_QUNI01000014.1"/>
</dbReference>
<feature type="transmembrane region" description="Helical" evidence="1">
    <location>
        <begin position="112"/>
        <end position="134"/>
    </location>
</feature>
<gene>
    <name evidence="2" type="ORF">C8P67_114131</name>
</gene>
<keyword evidence="3" id="KW-1185">Reference proteome</keyword>
<protein>
    <submittedName>
        <fullName evidence="2">Uncharacterized protein</fullName>
    </submittedName>
</protein>
<accession>A0A3E0E6Y0</accession>
<proteinExistence type="predicted"/>
<name>A0A3E0E6Y0_9FLAO</name>
<keyword evidence="1" id="KW-0812">Transmembrane</keyword>
<dbReference type="AlphaFoldDB" id="A0A3E0E6Y0"/>
<evidence type="ECO:0000256" key="1">
    <source>
        <dbReference type="SAM" id="Phobius"/>
    </source>
</evidence>
<organism evidence="2 3">
    <name type="scientific">Flavobacterium aquicola</name>
    <dbReference type="NCBI Taxonomy" id="1682742"/>
    <lineage>
        <taxon>Bacteria</taxon>
        <taxon>Pseudomonadati</taxon>
        <taxon>Bacteroidota</taxon>
        <taxon>Flavobacteriia</taxon>
        <taxon>Flavobacteriales</taxon>
        <taxon>Flavobacteriaceae</taxon>
        <taxon>Flavobacterium</taxon>
    </lineage>
</organism>
<dbReference type="EMBL" id="QUNI01000014">
    <property type="protein sequence ID" value="REG93029.1"/>
    <property type="molecule type" value="Genomic_DNA"/>
</dbReference>
<keyword evidence="1" id="KW-1133">Transmembrane helix</keyword>
<dbReference type="Proteomes" id="UP000257136">
    <property type="component" value="Unassembled WGS sequence"/>
</dbReference>
<sequence length="137" mass="15921">MFENVDELIEVNMKLLYASKSQYMMRINFKDEYGFNLKNSKAFADILVKKGIILLESSQGFRCDLTDLGRQIYINGGWIKYMRTSEPFSAINSEITIDSQVKKNKKSLFKKIMIASIIILVLCFFITLITVEIFHKQ</sequence>